<gene>
    <name evidence="2" type="ORF">Rhal01_01658</name>
</gene>
<protein>
    <recommendedName>
        <fullName evidence="1">N-acetyltransferase domain-containing protein</fullName>
    </recommendedName>
</protein>
<feature type="domain" description="N-acetyltransferase" evidence="1">
    <location>
        <begin position="344"/>
        <end position="492"/>
    </location>
</feature>
<keyword evidence="3" id="KW-1185">Reference proteome</keyword>
<dbReference type="Gene3D" id="3.40.630.30">
    <property type="match status" value="1"/>
</dbReference>
<sequence>MLVGPLLTIRADASYTGGTGHIMRTLALAQQWIKRGGRCTYLTHHLPEQLHQRLTEEQCNIRLIETSPGSRDDAAETSTLLQELHPHCLLIDGYHLALDYQKQLTLPERTLVACISDFGTEDFHQPNVVIHANAKTTASYGNIPENTTLLAGPEFILLRDELLCTKPAPTAPESQKILITLGGSDPMEAAFSLITHLESADLLEGREFRIVLGPAYPKNGLAHTIKHPNVTRILSPTSLAPHYLWADTAICSPSTTAFELAHYGLPTGLITTADNQTKVLEAFQELRAALSLGDCRQTPHLETNSLRSLLLEQSTRSTLAQNARTLIDGKGTARICDVLGLPLIQLRKARLEDAYTLWEWANDPVTRASSFQSDPIPWENHCQWLEDSIGNPQRHLLLATGSKDEPLAQCRFDQSSPAVYIISISLSPHIRGTGLAPLIIRKASQHLKSSHPSITIEAWIKIENSASVRSFERAGYSHTNDSDSPNRLKMIF</sequence>
<organism evidence="2 3">
    <name type="scientific">Rubritalea halochordaticola</name>
    <dbReference type="NCBI Taxonomy" id="714537"/>
    <lineage>
        <taxon>Bacteria</taxon>
        <taxon>Pseudomonadati</taxon>
        <taxon>Verrucomicrobiota</taxon>
        <taxon>Verrucomicrobiia</taxon>
        <taxon>Verrucomicrobiales</taxon>
        <taxon>Rubritaleaceae</taxon>
        <taxon>Rubritalea</taxon>
    </lineage>
</organism>
<dbReference type="InterPro" id="IPR016181">
    <property type="entry name" value="Acyl_CoA_acyltransferase"/>
</dbReference>
<dbReference type="RefSeq" id="WP_346188275.1">
    <property type="nucleotide sequence ID" value="NZ_BAABRL010000004.1"/>
</dbReference>
<comment type="caution">
    <text evidence="2">The sequence shown here is derived from an EMBL/GenBank/DDBJ whole genome shotgun (WGS) entry which is preliminary data.</text>
</comment>
<dbReference type="SUPFAM" id="SSF55729">
    <property type="entry name" value="Acyl-CoA N-acyltransferases (Nat)"/>
    <property type="match status" value="1"/>
</dbReference>
<dbReference type="PROSITE" id="PS51186">
    <property type="entry name" value="GNAT"/>
    <property type="match status" value="1"/>
</dbReference>
<dbReference type="Gene3D" id="3.40.50.2000">
    <property type="entry name" value="Glycogen Phosphorylase B"/>
    <property type="match status" value="1"/>
</dbReference>
<dbReference type="SUPFAM" id="SSF53756">
    <property type="entry name" value="UDP-Glycosyltransferase/glycogen phosphorylase"/>
    <property type="match status" value="1"/>
</dbReference>
<dbReference type="InterPro" id="IPR020023">
    <property type="entry name" value="PseG"/>
</dbReference>
<dbReference type="Gene3D" id="3.40.50.11190">
    <property type="match status" value="1"/>
</dbReference>
<evidence type="ECO:0000313" key="2">
    <source>
        <dbReference type="EMBL" id="GAA5495483.1"/>
    </source>
</evidence>
<dbReference type="Pfam" id="PF13302">
    <property type="entry name" value="Acetyltransf_3"/>
    <property type="match status" value="1"/>
</dbReference>
<dbReference type="EMBL" id="BAABRL010000004">
    <property type="protein sequence ID" value="GAA5495483.1"/>
    <property type="molecule type" value="Genomic_DNA"/>
</dbReference>
<dbReference type="Proteomes" id="UP001424741">
    <property type="component" value="Unassembled WGS sequence"/>
</dbReference>
<proteinExistence type="predicted"/>
<dbReference type="NCBIfam" id="TIGR03590">
    <property type="entry name" value="PseG"/>
    <property type="match status" value="1"/>
</dbReference>
<evidence type="ECO:0000259" key="1">
    <source>
        <dbReference type="PROSITE" id="PS51186"/>
    </source>
</evidence>
<evidence type="ECO:0000313" key="3">
    <source>
        <dbReference type="Proteomes" id="UP001424741"/>
    </source>
</evidence>
<dbReference type="InterPro" id="IPR000182">
    <property type="entry name" value="GNAT_dom"/>
</dbReference>
<reference evidence="2 3" key="1">
    <citation type="submission" date="2024-02" db="EMBL/GenBank/DDBJ databases">
        <title>Rubritalea halochordaticola NBRC 107102.</title>
        <authorList>
            <person name="Ichikawa N."/>
            <person name="Katano-Makiyama Y."/>
            <person name="Hidaka K."/>
        </authorList>
    </citation>
    <scope>NUCLEOTIDE SEQUENCE [LARGE SCALE GENOMIC DNA]</scope>
    <source>
        <strain evidence="2 3">NBRC 107102</strain>
    </source>
</reference>
<accession>A0ABP9UYF4</accession>
<name>A0ABP9UYF4_9BACT</name>